<evidence type="ECO:0000256" key="3">
    <source>
        <dbReference type="ARBA" id="ARBA00022475"/>
    </source>
</evidence>
<reference evidence="11 12" key="1">
    <citation type="submission" date="2014-11" db="EMBL/GenBank/DDBJ databases">
        <title>Complete Genome Sequence of Pseudoalteromonas sp. Strain OCN003 Isolated from Kaneohe Bay, Oahu, Hawaii.</title>
        <authorList>
            <person name="Beurmann S."/>
            <person name="Videau P."/>
            <person name="Ushijima B."/>
            <person name="Smith A.M."/>
            <person name="Aeby G.S."/>
            <person name="Callahan S.M."/>
            <person name="Belcaid M."/>
        </authorList>
    </citation>
    <scope>NUCLEOTIDE SEQUENCE [LARGE SCALE GENOMIC DNA]</scope>
    <source>
        <strain evidence="11 12">OCN003</strain>
    </source>
</reference>
<evidence type="ECO:0000256" key="4">
    <source>
        <dbReference type="ARBA" id="ARBA00022519"/>
    </source>
</evidence>
<dbReference type="PROSITE" id="PS50928">
    <property type="entry name" value="ABC_TM1"/>
    <property type="match status" value="1"/>
</dbReference>
<evidence type="ECO:0000256" key="6">
    <source>
        <dbReference type="ARBA" id="ARBA00022989"/>
    </source>
</evidence>
<evidence type="ECO:0000256" key="8">
    <source>
        <dbReference type="ARBA" id="ARBA00024202"/>
    </source>
</evidence>
<evidence type="ECO:0000256" key="7">
    <source>
        <dbReference type="ARBA" id="ARBA00023136"/>
    </source>
</evidence>
<feature type="transmembrane region" description="Helical" evidence="9">
    <location>
        <begin position="137"/>
        <end position="164"/>
    </location>
</feature>
<evidence type="ECO:0000256" key="5">
    <source>
        <dbReference type="ARBA" id="ARBA00022692"/>
    </source>
</evidence>
<organism evidence="11 12">
    <name type="scientific">Pseudoalteromonas piratica</name>
    <dbReference type="NCBI Taxonomy" id="1348114"/>
    <lineage>
        <taxon>Bacteria</taxon>
        <taxon>Pseudomonadati</taxon>
        <taxon>Pseudomonadota</taxon>
        <taxon>Gammaproteobacteria</taxon>
        <taxon>Alteromonadales</taxon>
        <taxon>Pseudoalteromonadaceae</taxon>
        <taxon>Pseudoalteromonas</taxon>
    </lineage>
</organism>
<dbReference type="STRING" id="1348114.OM33_12900"/>
<feature type="transmembrane region" description="Helical" evidence="9">
    <location>
        <begin position="268"/>
        <end position="286"/>
    </location>
</feature>
<dbReference type="Pfam" id="PF19300">
    <property type="entry name" value="BPD_transp_1_N"/>
    <property type="match status" value="1"/>
</dbReference>
<dbReference type="Gene3D" id="1.10.3720.10">
    <property type="entry name" value="MetI-like"/>
    <property type="match status" value="1"/>
</dbReference>
<evidence type="ECO:0000256" key="1">
    <source>
        <dbReference type="ARBA" id="ARBA00004429"/>
    </source>
</evidence>
<evidence type="ECO:0000256" key="9">
    <source>
        <dbReference type="RuleBase" id="RU363032"/>
    </source>
</evidence>
<keyword evidence="7 9" id="KW-0472">Membrane</keyword>
<protein>
    <submittedName>
        <fullName evidence="11">Peptide ABC transporter permease</fullName>
    </submittedName>
</protein>
<keyword evidence="6 9" id="KW-1133">Transmembrane helix</keyword>
<evidence type="ECO:0000259" key="10">
    <source>
        <dbReference type="PROSITE" id="PS50928"/>
    </source>
</evidence>
<dbReference type="Proteomes" id="UP000030341">
    <property type="component" value="Chromosome 1"/>
</dbReference>
<feature type="transmembrane region" description="Helical" evidence="9">
    <location>
        <begin position="306"/>
        <end position="328"/>
    </location>
</feature>
<gene>
    <name evidence="11" type="ORF">OM33_12900</name>
</gene>
<dbReference type="SUPFAM" id="SSF161098">
    <property type="entry name" value="MetI-like"/>
    <property type="match status" value="1"/>
</dbReference>
<keyword evidence="5 9" id="KW-0812">Transmembrane</keyword>
<dbReference type="GO" id="GO:0071916">
    <property type="term" value="F:dipeptide transmembrane transporter activity"/>
    <property type="evidence" value="ECO:0007669"/>
    <property type="project" value="TreeGrafter"/>
</dbReference>
<sequence>MLREFLARRLTLFFFMLLLLSAFTFSLAYLFPGEAVSNLSGVQSPNSFERDALMQKYALDKSYISQYFKFISHIFNGDWGTSFSSGQPVFEHIKELFPATIELAFYALIVSIIIGVPAGILSAAYHKKIPDYGVNSLALIGISTPIFWLALVLIMVFCLHLGWLPMSGRIGLLYEIPDSTGFILIDILISEIDYKQQALFDAVKHLTLPTLVLATYPTSVLTRFTKDSTLTVLDKPYIKTARAKGLTRYEIITRHALKNALLPIIKQIGLQFSTLITLAMITEVIFSWPGVGQWLINSIYQRDYPAISGGLLTVSLFVIIANIAADILHNLLDPVSRNQSHGQV</sequence>
<dbReference type="GO" id="GO:0005886">
    <property type="term" value="C:plasma membrane"/>
    <property type="evidence" value="ECO:0007669"/>
    <property type="project" value="UniProtKB-SubCell"/>
</dbReference>
<dbReference type="eggNOG" id="COG0601">
    <property type="taxonomic scope" value="Bacteria"/>
</dbReference>
<dbReference type="InterPro" id="IPR000515">
    <property type="entry name" value="MetI-like"/>
</dbReference>
<keyword evidence="12" id="KW-1185">Reference proteome</keyword>
<name>A0A0A7EIN7_9GAMM</name>
<feature type="domain" description="ABC transmembrane type-1" evidence="10">
    <location>
        <begin position="97"/>
        <end position="329"/>
    </location>
</feature>
<dbReference type="KEGG" id="pseo:OM33_12900"/>
<proteinExistence type="inferred from homology"/>
<dbReference type="InterPro" id="IPR045621">
    <property type="entry name" value="BPD_transp_1_N"/>
</dbReference>
<dbReference type="RefSeq" id="WP_038642283.1">
    <property type="nucleotide sequence ID" value="NZ_CP009888.1"/>
</dbReference>
<dbReference type="AlphaFoldDB" id="A0A0A7EIN7"/>
<dbReference type="Pfam" id="PF00528">
    <property type="entry name" value="BPD_transp_1"/>
    <property type="match status" value="1"/>
</dbReference>
<dbReference type="InterPro" id="IPR035906">
    <property type="entry name" value="MetI-like_sf"/>
</dbReference>
<keyword evidence="3" id="KW-1003">Cell membrane</keyword>
<comment type="subcellular location">
    <subcellularLocation>
        <location evidence="1">Cell inner membrane</location>
        <topology evidence="1">Multi-pass membrane protein</topology>
    </subcellularLocation>
    <subcellularLocation>
        <location evidence="9">Cell membrane</location>
        <topology evidence="9">Multi-pass membrane protein</topology>
    </subcellularLocation>
</comment>
<feature type="transmembrane region" description="Helical" evidence="9">
    <location>
        <begin position="103"/>
        <end position="125"/>
    </location>
</feature>
<dbReference type="PANTHER" id="PTHR43163">
    <property type="entry name" value="DIPEPTIDE TRANSPORT SYSTEM PERMEASE PROTEIN DPPB-RELATED"/>
    <property type="match status" value="1"/>
</dbReference>
<keyword evidence="4" id="KW-0997">Cell inner membrane</keyword>
<accession>A0A0A7EIN7</accession>
<feature type="transmembrane region" description="Helical" evidence="9">
    <location>
        <begin position="12"/>
        <end position="31"/>
    </location>
</feature>
<dbReference type="PANTHER" id="PTHR43163:SF4">
    <property type="entry name" value="PUTRESCINE EXPORT SYSTEM PERMEASE PROTEIN SAPB"/>
    <property type="match status" value="1"/>
</dbReference>
<keyword evidence="2 9" id="KW-0813">Transport</keyword>
<comment type="similarity">
    <text evidence="8">Belongs to the binding-protein-dependent transport system permease family. OppBC subfamily.</text>
</comment>
<evidence type="ECO:0000313" key="11">
    <source>
        <dbReference type="EMBL" id="AIY65926.1"/>
    </source>
</evidence>
<dbReference type="HOGENOM" id="CLU_036879_0_3_6"/>
<dbReference type="OrthoDB" id="9805855at2"/>
<dbReference type="EMBL" id="CP009888">
    <property type="protein sequence ID" value="AIY65926.1"/>
    <property type="molecule type" value="Genomic_DNA"/>
</dbReference>
<evidence type="ECO:0000256" key="2">
    <source>
        <dbReference type="ARBA" id="ARBA00022448"/>
    </source>
</evidence>
<dbReference type="CDD" id="cd06261">
    <property type="entry name" value="TM_PBP2"/>
    <property type="match status" value="1"/>
</dbReference>
<evidence type="ECO:0000313" key="12">
    <source>
        <dbReference type="Proteomes" id="UP000030341"/>
    </source>
</evidence>